<reference evidence="1 2" key="1">
    <citation type="submission" date="2012-02" db="EMBL/GenBank/DDBJ databases">
        <title>The Genome Sequence of Bacteroides cellulosilyticus CL02T12C19.</title>
        <authorList>
            <consortium name="The Broad Institute Genome Sequencing Platform"/>
            <person name="Earl A."/>
            <person name="Ward D."/>
            <person name="Feldgarden M."/>
            <person name="Gevers D."/>
            <person name="Zitomersky N.L."/>
            <person name="Coyne M.J."/>
            <person name="Comstock L.E."/>
            <person name="Young S.K."/>
            <person name="Zeng Q."/>
            <person name="Gargeya S."/>
            <person name="Fitzgerald M."/>
            <person name="Haas B."/>
            <person name="Abouelleil A."/>
            <person name="Alvarado L."/>
            <person name="Arachchi H.M."/>
            <person name="Berlin A."/>
            <person name="Chapman S.B."/>
            <person name="Gearin G."/>
            <person name="Goldberg J."/>
            <person name="Griggs A."/>
            <person name="Gujja S."/>
            <person name="Hansen M."/>
            <person name="Heiman D."/>
            <person name="Howarth C."/>
            <person name="Larimer J."/>
            <person name="Lui A."/>
            <person name="MacDonald P.J.P."/>
            <person name="McCowen C."/>
            <person name="Montmayeur A."/>
            <person name="Murphy C."/>
            <person name="Neiman D."/>
            <person name="Pearson M."/>
            <person name="Priest M."/>
            <person name="Roberts A."/>
            <person name="Saif S."/>
            <person name="Shea T."/>
            <person name="Sisk P."/>
            <person name="Stolte C."/>
            <person name="Sykes S."/>
            <person name="Wortman J."/>
            <person name="Nusbaum C."/>
            <person name="Birren B."/>
        </authorList>
    </citation>
    <scope>NUCLEOTIDE SEQUENCE [LARGE SCALE GENOMIC DNA]</scope>
    <source>
        <strain evidence="1 2">CL02T12C19</strain>
    </source>
</reference>
<keyword evidence="2" id="KW-1185">Reference proteome</keyword>
<name>I9F1W6_9BACE</name>
<dbReference type="Proteomes" id="UP000003741">
    <property type="component" value="Unassembled WGS sequence"/>
</dbReference>
<comment type="caution">
    <text evidence="1">The sequence shown here is derived from an EMBL/GenBank/DDBJ whole genome shotgun (WGS) entry which is preliminary data.</text>
</comment>
<dbReference type="PATRIC" id="fig|997874.3.peg.4136"/>
<gene>
    <name evidence="1" type="ORF">HMPREF1062_04042</name>
</gene>
<evidence type="ECO:0000313" key="1">
    <source>
        <dbReference type="EMBL" id="EIY26849.1"/>
    </source>
</evidence>
<dbReference type="EMBL" id="AGXG01000088">
    <property type="protein sequence ID" value="EIY26849.1"/>
    <property type="molecule type" value="Genomic_DNA"/>
</dbReference>
<proteinExistence type="predicted"/>
<dbReference type="HOGENOM" id="CLU_116608_0_0_10"/>
<protein>
    <submittedName>
        <fullName evidence="1">Uncharacterized protein</fullName>
    </submittedName>
</protein>
<sequence length="226" mass="25990">MEQEHNLVLAKTNLPATVKKALKDLLTSPKAYYRGLQKSSIKSILTDTPELPISELATIKYGDINAAQAIVAIAISEVVQFFNVGKTMNDIQVAITSDLIIDRFYYFKLEEIKYCFHRAMCSGKVYDRLDGNIIIGWLNDYDAERDEFCSLNIINENKAHKADDKSSISCPYDEFWDNQHKLAEAGDEEAIERVKFHEDLIKKMREKKSFVSQPFIVRQIQKEENK</sequence>
<evidence type="ECO:0000313" key="2">
    <source>
        <dbReference type="Proteomes" id="UP000003741"/>
    </source>
</evidence>
<organism evidence="1 2">
    <name type="scientific">Bacteroides cellulosilyticus CL02T12C19</name>
    <dbReference type="NCBI Taxonomy" id="997874"/>
    <lineage>
        <taxon>Bacteria</taxon>
        <taxon>Pseudomonadati</taxon>
        <taxon>Bacteroidota</taxon>
        <taxon>Bacteroidia</taxon>
        <taxon>Bacteroidales</taxon>
        <taxon>Bacteroidaceae</taxon>
        <taxon>Bacteroides</taxon>
    </lineage>
</organism>
<accession>I9F1W6</accession>
<dbReference type="AlphaFoldDB" id="I9F1W6"/>